<feature type="transmembrane region" description="Helical" evidence="1">
    <location>
        <begin position="40"/>
        <end position="60"/>
    </location>
</feature>
<evidence type="ECO:0000313" key="3">
    <source>
        <dbReference type="Proteomes" id="UP000182241"/>
    </source>
</evidence>
<dbReference type="AlphaFoldDB" id="A0A1H4NBK2"/>
<proteinExistence type="predicted"/>
<gene>
    <name evidence="2" type="ORF">SAMN04489793_1120</name>
</gene>
<dbReference type="Proteomes" id="UP000182241">
    <property type="component" value="Unassembled WGS sequence"/>
</dbReference>
<feature type="transmembrane region" description="Helical" evidence="1">
    <location>
        <begin position="66"/>
        <end position="88"/>
    </location>
</feature>
<dbReference type="Pfam" id="PF10801">
    <property type="entry name" value="DUF2537"/>
    <property type="match status" value="1"/>
</dbReference>
<keyword evidence="1" id="KW-1133">Transmembrane helix</keyword>
<accession>A0A1H4NBK2</accession>
<evidence type="ECO:0000256" key="1">
    <source>
        <dbReference type="SAM" id="Phobius"/>
    </source>
</evidence>
<keyword evidence="3" id="KW-1185">Reference proteome</keyword>
<feature type="transmembrane region" description="Helical" evidence="1">
    <location>
        <begin position="6"/>
        <end position="33"/>
    </location>
</feature>
<dbReference type="RefSeq" id="WP_068740909.1">
    <property type="nucleotide sequence ID" value="NZ_CP019066.1"/>
</dbReference>
<dbReference type="KEGG" id="tsm:ASU32_04490"/>
<keyword evidence="1" id="KW-0472">Membrane</keyword>
<keyword evidence="1" id="KW-0812">Transmembrane</keyword>
<evidence type="ECO:0008006" key="4">
    <source>
        <dbReference type="Google" id="ProtNLM"/>
    </source>
</evidence>
<protein>
    <recommendedName>
        <fullName evidence="4">DUF2537 domain-containing protein</fullName>
    </recommendedName>
</protein>
<dbReference type="EMBL" id="FNSA01000003">
    <property type="protein sequence ID" value="SEB92639.1"/>
    <property type="molecule type" value="Genomic_DNA"/>
</dbReference>
<name>A0A1H4NBK2_TSUTY</name>
<dbReference type="InterPro" id="IPR024244">
    <property type="entry name" value="DUF2537"/>
</dbReference>
<dbReference type="STRING" id="57704.SAMN04489793_1120"/>
<reference evidence="3" key="1">
    <citation type="submission" date="2016-10" db="EMBL/GenBank/DDBJ databases">
        <authorList>
            <person name="Varghese N."/>
            <person name="Submissions S."/>
        </authorList>
    </citation>
    <scope>NUCLEOTIDE SEQUENCE [LARGE SCALE GENOMIC DNA]</scope>
    <source>
        <strain evidence="3">DSM 44234</strain>
    </source>
</reference>
<sequence>MTGPRYTPWITGTAVAVVVALLAGGVLSGLFVAVMAVNRWLGLFLLALGTAGAVPVLSAYRLRPVARWFCAGFAGAIAIAWLGAVVALSSGLV</sequence>
<evidence type="ECO:0000313" key="2">
    <source>
        <dbReference type="EMBL" id="SEB92639.1"/>
    </source>
</evidence>
<organism evidence="2 3">
    <name type="scientific">Tsukamurella tyrosinosolvens</name>
    <dbReference type="NCBI Taxonomy" id="57704"/>
    <lineage>
        <taxon>Bacteria</taxon>
        <taxon>Bacillati</taxon>
        <taxon>Actinomycetota</taxon>
        <taxon>Actinomycetes</taxon>
        <taxon>Mycobacteriales</taxon>
        <taxon>Tsukamurellaceae</taxon>
        <taxon>Tsukamurella</taxon>
    </lineage>
</organism>